<feature type="transmembrane region" description="Helical" evidence="1">
    <location>
        <begin position="12"/>
        <end position="34"/>
    </location>
</feature>
<dbReference type="RefSeq" id="WP_150776816.1">
    <property type="nucleotide sequence ID" value="NZ_OZ024668.1"/>
</dbReference>
<reference evidence="2 4" key="2">
    <citation type="submission" date="2024-03" db="EMBL/GenBank/DDBJ databases">
        <authorList>
            <person name="Alaster D. Moffat"/>
            <person name="Govind Chandra"/>
            <person name="Andrew W. Truman"/>
        </authorList>
    </citation>
    <scope>NUCLEOTIDE SEQUENCE [LARGE SCALE GENOMIC DNA]</scope>
    <source>
        <strain evidence="2">PS652</strain>
    </source>
</reference>
<evidence type="ECO:0000313" key="2">
    <source>
        <dbReference type="EMBL" id="CAK9889191.1"/>
    </source>
</evidence>
<keyword evidence="1" id="KW-1133">Transmembrane helix</keyword>
<name>A0A5E6RF28_PSEFL</name>
<dbReference type="EMBL" id="CABVHG010000007">
    <property type="protein sequence ID" value="VVM66352.1"/>
    <property type="molecule type" value="Genomic_DNA"/>
</dbReference>
<evidence type="ECO:0000313" key="3">
    <source>
        <dbReference type="EMBL" id="VVM66352.1"/>
    </source>
</evidence>
<dbReference type="Proteomes" id="UP000326595">
    <property type="component" value="Chromosome"/>
</dbReference>
<evidence type="ECO:0000256" key="1">
    <source>
        <dbReference type="SAM" id="Phobius"/>
    </source>
</evidence>
<gene>
    <name evidence="3" type="ORF">PS652_01545</name>
    <name evidence="2" type="ORF">PS652_02020</name>
</gene>
<accession>A0A5E6RF28</accession>
<organism evidence="3">
    <name type="scientific">Pseudomonas fluorescens</name>
    <dbReference type="NCBI Taxonomy" id="294"/>
    <lineage>
        <taxon>Bacteria</taxon>
        <taxon>Pseudomonadati</taxon>
        <taxon>Pseudomonadota</taxon>
        <taxon>Gammaproteobacteria</taxon>
        <taxon>Pseudomonadales</taxon>
        <taxon>Pseudomonadaceae</taxon>
        <taxon>Pseudomonas</taxon>
    </lineage>
</organism>
<keyword evidence="1" id="KW-0812">Transmembrane</keyword>
<reference evidence="3" key="1">
    <citation type="submission" date="2019-09" db="EMBL/GenBank/DDBJ databases">
        <authorList>
            <person name="Chandra G."/>
            <person name="Truman W A."/>
        </authorList>
    </citation>
    <scope>NUCLEOTIDE SEQUENCE [LARGE SCALE GENOMIC DNA]</scope>
    <source>
        <strain evidence="3">PS652</strain>
    </source>
</reference>
<keyword evidence="1" id="KW-0472">Membrane</keyword>
<sequence length="66" mass="7041">MNNKTIRWITNLLLCIGTGFLVTGATTLILGTALDADTVRAGATMCSISFFVVVASYVVAMLEEEL</sequence>
<protein>
    <submittedName>
        <fullName evidence="3">Uncharacterized protein</fullName>
    </submittedName>
</protein>
<feature type="transmembrane region" description="Helical" evidence="1">
    <location>
        <begin position="40"/>
        <end position="62"/>
    </location>
</feature>
<dbReference type="EMBL" id="OZ024668">
    <property type="protein sequence ID" value="CAK9889191.1"/>
    <property type="molecule type" value="Genomic_DNA"/>
</dbReference>
<dbReference type="AlphaFoldDB" id="A0A5E6RF28"/>
<evidence type="ECO:0000313" key="4">
    <source>
        <dbReference type="Proteomes" id="UP000326595"/>
    </source>
</evidence>
<proteinExistence type="predicted"/>